<name>A0A5J6LIH1_9GAMM</name>
<keyword evidence="1" id="KW-0175">Coiled coil</keyword>
<sequence length="144" mass="17210">MKTSTLAQLGILTLTLAISTMVMAQKGPNMDRGVPLQRFAETLNLSEEQRNQMEALWEENREERDARREAQREFMQAKQAQMRERLGEILTPEQLEQWDEMRGNSQYGYRQDRRGGCNMDSFDRETRREMRQELRQEQRQNRNP</sequence>
<organism evidence="3 4">
    <name type="scientific">Nitrincola iocasae</name>
    <dbReference type="NCBI Taxonomy" id="2614693"/>
    <lineage>
        <taxon>Bacteria</taxon>
        <taxon>Pseudomonadati</taxon>
        <taxon>Pseudomonadota</taxon>
        <taxon>Gammaproteobacteria</taxon>
        <taxon>Oceanospirillales</taxon>
        <taxon>Oceanospirillaceae</taxon>
        <taxon>Nitrincola</taxon>
    </lineage>
</organism>
<dbReference type="AlphaFoldDB" id="A0A5J6LIH1"/>
<proteinExistence type="predicted"/>
<evidence type="ECO:0000256" key="2">
    <source>
        <dbReference type="SAM" id="MobiDB-lite"/>
    </source>
</evidence>
<dbReference type="Proteomes" id="UP000325606">
    <property type="component" value="Chromosome"/>
</dbReference>
<dbReference type="Gene3D" id="1.20.120.1490">
    <property type="match status" value="1"/>
</dbReference>
<dbReference type="KEGG" id="nik:F5I99_17670"/>
<gene>
    <name evidence="3" type="ORF">F5I99_17670</name>
</gene>
<feature type="coiled-coil region" evidence="1">
    <location>
        <begin position="36"/>
        <end position="80"/>
    </location>
</feature>
<feature type="region of interest" description="Disordered" evidence="2">
    <location>
        <begin position="101"/>
        <end position="144"/>
    </location>
</feature>
<evidence type="ECO:0000313" key="4">
    <source>
        <dbReference type="Proteomes" id="UP000325606"/>
    </source>
</evidence>
<dbReference type="RefSeq" id="WP_151058328.1">
    <property type="nucleotide sequence ID" value="NZ_CP044222.1"/>
</dbReference>
<reference evidence="3 4" key="1">
    <citation type="submission" date="2019-09" db="EMBL/GenBank/DDBJ databases">
        <title>Nitrincola iocasae sp. nov., a bacterium isolated from the sediment collected at a cold seep field in South China Sea.</title>
        <authorList>
            <person name="Zhang H."/>
            <person name="Wang H."/>
            <person name="Li C."/>
        </authorList>
    </citation>
    <scope>NUCLEOTIDE SEQUENCE [LARGE SCALE GENOMIC DNA]</scope>
    <source>
        <strain evidence="3 4">KXZD1103</strain>
    </source>
</reference>
<feature type="compositionally biased region" description="Basic and acidic residues" evidence="2">
    <location>
        <begin position="110"/>
        <end position="144"/>
    </location>
</feature>
<evidence type="ECO:0000313" key="3">
    <source>
        <dbReference type="EMBL" id="QEW08173.1"/>
    </source>
</evidence>
<evidence type="ECO:0000256" key="1">
    <source>
        <dbReference type="SAM" id="Coils"/>
    </source>
</evidence>
<protein>
    <submittedName>
        <fullName evidence="3">Uncharacterized protein</fullName>
    </submittedName>
</protein>
<dbReference type="EMBL" id="CP044222">
    <property type="protein sequence ID" value="QEW08173.1"/>
    <property type="molecule type" value="Genomic_DNA"/>
</dbReference>
<accession>A0A5J6LIH1</accession>
<keyword evidence="4" id="KW-1185">Reference proteome</keyword>